<feature type="region of interest" description="Disordered" evidence="2">
    <location>
        <begin position="552"/>
        <end position="581"/>
    </location>
</feature>
<feature type="region of interest" description="Disordered" evidence="2">
    <location>
        <begin position="345"/>
        <end position="377"/>
    </location>
</feature>
<dbReference type="AlphaFoldDB" id="A0A165DMC2"/>
<dbReference type="PANTHER" id="PTHR19303:SF70">
    <property type="entry name" value="HTH CENPB-TYPE DOMAIN-CONTAINING PROTEIN"/>
    <property type="match status" value="1"/>
</dbReference>
<gene>
    <name evidence="4" type="ORF">CALCODRAFT_520245</name>
</gene>
<dbReference type="InterPro" id="IPR006600">
    <property type="entry name" value="HTH_CenpB_DNA-bd_dom"/>
</dbReference>
<proteinExistence type="predicted"/>
<dbReference type="GO" id="GO:0003677">
    <property type="term" value="F:DNA binding"/>
    <property type="evidence" value="ECO:0007669"/>
    <property type="project" value="UniProtKB-KW"/>
</dbReference>
<feature type="region of interest" description="Disordered" evidence="2">
    <location>
        <begin position="244"/>
        <end position="293"/>
    </location>
</feature>
<reference evidence="4 5" key="1">
    <citation type="journal article" date="2016" name="Mol. Biol. Evol.">
        <title>Comparative Genomics of Early-Diverging Mushroom-Forming Fungi Provides Insights into the Origins of Lignocellulose Decay Capabilities.</title>
        <authorList>
            <person name="Nagy L.G."/>
            <person name="Riley R."/>
            <person name="Tritt A."/>
            <person name="Adam C."/>
            <person name="Daum C."/>
            <person name="Floudas D."/>
            <person name="Sun H."/>
            <person name="Yadav J.S."/>
            <person name="Pangilinan J."/>
            <person name="Larsson K.H."/>
            <person name="Matsuura K."/>
            <person name="Barry K."/>
            <person name="Labutti K."/>
            <person name="Kuo R."/>
            <person name="Ohm R.A."/>
            <person name="Bhattacharya S.S."/>
            <person name="Shirouzu T."/>
            <person name="Yoshinaga Y."/>
            <person name="Martin F.M."/>
            <person name="Grigoriev I.V."/>
            <person name="Hibbett D.S."/>
        </authorList>
    </citation>
    <scope>NUCLEOTIDE SEQUENCE [LARGE SCALE GENOMIC DNA]</scope>
    <source>
        <strain evidence="4 5">HHB12733</strain>
    </source>
</reference>
<dbReference type="Pfam" id="PF03221">
    <property type="entry name" value="HTH_Tnp_Tc5"/>
    <property type="match status" value="1"/>
</dbReference>
<feature type="region of interest" description="Disordered" evidence="2">
    <location>
        <begin position="434"/>
        <end position="508"/>
    </location>
</feature>
<protein>
    <recommendedName>
        <fullName evidence="3">HTH CENPB-type domain-containing protein</fullName>
    </recommendedName>
</protein>
<feature type="domain" description="HTH CENPB-type" evidence="3">
    <location>
        <begin position="366"/>
        <end position="438"/>
    </location>
</feature>
<dbReference type="GO" id="GO:0005634">
    <property type="term" value="C:nucleus"/>
    <property type="evidence" value="ECO:0007669"/>
    <property type="project" value="TreeGrafter"/>
</dbReference>
<dbReference type="SMART" id="SM00674">
    <property type="entry name" value="CENPB"/>
    <property type="match status" value="1"/>
</dbReference>
<feature type="region of interest" description="Disordered" evidence="2">
    <location>
        <begin position="48"/>
        <end position="123"/>
    </location>
</feature>
<evidence type="ECO:0000259" key="3">
    <source>
        <dbReference type="PROSITE" id="PS51253"/>
    </source>
</evidence>
<dbReference type="PANTHER" id="PTHR19303">
    <property type="entry name" value="TRANSPOSON"/>
    <property type="match status" value="1"/>
</dbReference>
<dbReference type="STRING" id="1353952.A0A165DMC2"/>
<feature type="compositionally biased region" description="Polar residues" evidence="2">
    <location>
        <begin position="48"/>
        <end position="62"/>
    </location>
</feature>
<dbReference type="InParanoid" id="A0A165DMC2"/>
<feature type="compositionally biased region" description="Acidic residues" evidence="2">
    <location>
        <begin position="476"/>
        <end position="487"/>
    </location>
</feature>
<name>A0A165DMC2_9BASI</name>
<organism evidence="4 5">
    <name type="scientific">Calocera cornea HHB12733</name>
    <dbReference type="NCBI Taxonomy" id="1353952"/>
    <lineage>
        <taxon>Eukaryota</taxon>
        <taxon>Fungi</taxon>
        <taxon>Dikarya</taxon>
        <taxon>Basidiomycota</taxon>
        <taxon>Agaricomycotina</taxon>
        <taxon>Dacrymycetes</taxon>
        <taxon>Dacrymycetales</taxon>
        <taxon>Dacrymycetaceae</taxon>
        <taxon>Calocera</taxon>
    </lineage>
</organism>
<dbReference type="InterPro" id="IPR009057">
    <property type="entry name" value="Homeodomain-like_sf"/>
</dbReference>
<feature type="region of interest" description="Disordered" evidence="2">
    <location>
        <begin position="728"/>
        <end position="759"/>
    </location>
</feature>
<feature type="compositionally biased region" description="Polar residues" evidence="2">
    <location>
        <begin position="562"/>
        <end position="572"/>
    </location>
</feature>
<dbReference type="EMBL" id="KV424045">
    <property type="protein sequence ID" value="KZT53122.1"/>
    <property type="molecule type" value="Genomic_DNA"/>
</dbReference>
<dbReference type="SUPFAM" id="SSF46689">
    <property type="entry name" value="Homeodomain-like"/>
    <property type="match status" value="2"/>
</dbReference>
<evidence type="ECO:0000256" key="2">
    <source>
        <dbReference type="SAM" id="MobiDB-lite"/>
    </source>
</evidence>
<accession>A0A165DMC2</accession>
<evidence type="ECO:0000256" key="1">
    <source>
        <dbReference type="ARBA" id="ARBA00023125"/>
    </source>
</evidence>
<keyword evidence="1" id="KW-0238">DNA-binding</keyword>
<dbReference type="PROSITE" id="PS51253">
    <property type="entry name" value="HTH_CENPB"/>
    <property type="match status" value="1"/>
</dbReference>
<sequence length="888" mass="95795">MQMSPEQQQQQMMYDQMHAINHSPVHTQGPWAQQGFPPQAFMIPQAHHSLSQPQPQNHSQPTYLPASSSSTSLQSDLSTSTSASARPRTRSQTRRDAQAATAAAATASSQMLPPPVPPLPEHVAPAPVMALAGNSANLSTLSGQMRRSMKGTAEAPSSLPRSVSDPIGLGLHGVKTRQRARKEAEFKPPPLSVNVDRSPGQLIFPGTLPAEGSPHATVSSANQSPIAFAHPPHPAWAHLTYTPTTSRTMTPTSTTPSLHSSAYSTSSLSPPSLESGGGSSGSSSRRPPKRKAKLTNHLRKEMLEFADKYPKMTQTDIGIRFEVERSTVSKTLKNRHAIMRDLEDGRMGPKNRRVSNVRSSFSTSGLTASGRPTKYPDVEEHMTPWVARLTEQNTQITDAMIREKALQIAESLGHTPRFKASVGWVSGFKNRHHIRKGVVGGGPTEDEHMDEEEEPPTTSKRRRTEKSAGRATAGDVTEEETEREEESSTMANSSQFSSGFSAQSSSSMTTFDTSFEEYAAAEDHGLSSKLQSQPDTVTGTGMLVEEPAAIVQQAPSHRPRALSNSSAPTSSPAHMDGYVSPTGSYEFHGQLVFPQANSEAAMSNDSSPVQPLPPNLRADGFMFPALAEEPPAPEQPGTPSAQLSNMVLFTPPQQIPRSNSSRTTLHAYVPSTDTIMEDEEPAPVDASQSAYHAAYGQLGAPFTLTSADANSMGNGYQSAVSDFHAMHGQMTQSQSHPSLSMNAQPSSGRGGPPPLHHALSEMSVPHATGFNRPNRLQRSRSQSEVLFSSRAVVSPDHGHQPDFRIPDLTDQVPRAEFAAIQGGASQPGGYVSQNTTTSTDPVAKLAWLDHTISQVMGDLSEEELRMFSQVRERMQRQHANDLMASQNA</sequence>
<dbReference type="Gene3D" id="1.10.10.60">
    <property type="entry name" value="Homeodomain-like"/>
    <property type="match status" value="2"/>
</dbReference>
<feature type="compositionally biased region" description="Low complexity" evidence="2">
    <location>
        <begin position="244"/>
        <end position="274"/>
    </location>
</feature>
<evidence type="ECO:0000313" key="4">
    <source>
        <dbReference type="EMBL" id="KZT53122.1"/>
    </source>
</evidence>
<keyword evidence="5" id="KW-1185">Reference proteome</keyword>
<evidence type="ECO:0000313" key="5">
    <source>
        <dbReference type="Proteomes" id="UP000076842"/>
    </source>
</evidence>
<feature type="region of interest" description="Disordered" evidence="2">
    <location>
        <begin position="598"/>
        <end position="619"/>
    </location>
</feature>
<feature type="compositionally biased region" description="Low complexity" evidence="2">
    <location>
        <begin position="98"/>
        <end position="110"/>
    </location>
</feature>
<feature type="compositionally biased region" description="Low complexity" evidence="2">
    <location>
        <begin position="64"/>
        <end position="86"/>
    </location>
</feature>
<dbReference type="InterPro" id="IPR050863">
    <property type="entry name" value="CenT-Element_Derived"/>
</dbReference>
<dbReference type="Proteomes" id="UP000076842">
    <property type="component" value="Unassembled WGS sequence"/>
</dbReference>
<feature type="compositionally biased region" description="Polar residues" evidence="2">
    <location>
        <begin position="598"/>
        <end position="609"/>
    </location>
</feature>
<feature type="compositionally biased region" description="Low complexity" evidence="2">
    <location>
        <begin position="493"/>
        <end position="508"/>
    </location>
</feature>
<dbReference type="OrthoDB" id="9909311at2759"/>
<feature type="compositionally biased region" description="Polar residues" evidence="2">
    <location>
        <begin position="729"/>
        <end position="747"/>
    </location>
</feature>